<keyword evidence="4" id="KW-1001">Plastid inner membrane</keyword>
<feature type="transmembrane region" description="Helical" evidence="8">
    <location>
        <begin position="562"/>
        <end position="582"/>
    </location>
</feature>
<keyword evidence="6 8" id="KW-0472">Membrane</keyword>
<sequence length="588" mass="62847">MDAYLLWPFLDPQNKSSSVVTPDLNGFVNGAHIESLTITSLPPTLTPHFLSPEITHFMATSTAPNHHSLTIQQDPEENAHPNPPPGPDPDTNYSHPNIHIPPGPSRFVNRVRKWVLPGAKPMPLLISIAAGLIIRFGVPKPAALSNRAWQLLAIFITTIVGLIVGPLPVGAWAFVCLTATVVTKTLLFQEAFSALTNDVIWLIVVAFFFSRGFVKSGLGDRVATYFIRWLGKKTVGLAYGLVLSEAVVAPAIPSSTARAGGVFSPVIASVAASSGSLPNDSSAKKLGSFLAMTQLQSAGNSSALFLTAAAQNLLCIKLAQELGVEIASPWITWFKFACLPAFVGLVLTPLILYKLYPPGIKDTPDAPAMASERLKQMGPVTRDEWIMIVTMLLAVALWVSGDRIGISSVVAAMLALSLLLLSGVLKWDDCLSEKSAWDTLAWFAVLVGLAGQLAKLGIVSWMSDSVAHGLTSMHVSRPAAFAILQVAYFFIHYLFASQTAHVGALYSGFLGMNLASGIPGKLAALVLAYNTNLFGALTHYSSGQAAVYYGAGYVSLCDVFKFGIIMAIINAAIWIAVGGCWWKILGLY</sequence>
<gene>
    <name evidence="9" type="ORF">Cgig2_001844</name>
</gene>
<dbReference type="InterPro" id="IPR030676">
    <property type="entry name" value="CitT-rel"/>
</dbReference>
<reference evidence="9" key="1">
    <citation type="submission" date="2022-04" db="EMBL/GenBank/DDBJ databases">
        <title>Carnegiea gigantea Genome sequencing and assembly v2.</title>
        <authorList>
            <person name="Copetti D."/>
            <person name="Sanderson M.J."/>
            <person name="Burquez A."/>
            <person name="Wojciechowski M.F."/>
        </authorList>
    </citation>
    <scope>NUCLEOTIDE SEQUENCE</scope>
    <source>
        <strain evidence="9">SGP5-SGP5p</strain>
        <tissue evidence="9">Aerial part</tissue>
    </source>
</reference>
<evidence type="ECO:0000256" key="6">
    <source>
        <dbReference type="ARBA" id="ARBA00023136"/>
    </source>
</evidence>
<keyword evidence="3 8" id="KW-0812">Transmembrane</keyword>
<feature type="transmembrane region" description="Helical" evidence="8">
    <location>
        <begin position="330"/>
        <end position="353"/>
    </location>
</feature>
<evidence type="ECO:0000256" key="4">
    <source>
        <dbReference type="ARBA" id="ARBA00022780"/>
    </source>
</evidence>
<evidence type="ECO:0000256" key="3">
    <source>
        <dbReference type="ARBA" id="ARBA00022692"/>
    </source>
</evidence>
<name>A0A9Q1JZW2_9CARY</name>
<organism evidence="9 10">
    <name type="scientific">Carnegiea gigantea</name>
    <dbReference type="NCBI Taxonomy" id="171969"/>
    <lineage>
        <taxon>Eukaryota</taxon>
        <taxon>Viridiplantae</taxon>
        <taxon>Streptophyta</taxon>
        <taxon>Embryophyta</taxon>
        <taxon>Tracheophyta</taxon>
        <taxon>Spermatophyta</taxon>
        <taxon>Magnoliopsida</taxon>
        <taxon>eudicotyledons</taxon>
        <taxon>Gunneridae</taxon>
        <taxon>Pentapetalae</taxon>
        <taxon>Caryophyllales</taxon>
        <taxon>Cactineae</taxon>
        <taxon>Cactaceae</taxon>
        <taxon>Cactoideae</taxon>
        <taxon>Echinocereeae</taxon>
        <taxon>Carnegiea</taxon>
    </lineage>
</organism>
<dbReference type="PANTHER" id="PTHR42826">
    <property type="entry name" value="DICARBOXYLATE TRANSPORTER 2.1, CHLOROPLASTIC"/>
    <property type="match status" value="1"/>
</dbReference>
<dbReference type="AlphaFoldDB" id="A0A9Q1JZW2"/>
<feature type="region of interest" description="Disordered" evidence="7">
    <location>
        <begin position="73"/>
        <end position="98"/>
    </location>
</feature>
<evidence type="ECO:0000256" key="1">
    <source>
        <dbReference type="ARBA" id="ARBA00004478"/>
    </source>
</evidence>
<feature type="transmembrane region" description="Helical" evidence="8">
    <location>
        <begin position="194"/>
        <end position="214"/>
    </location>
</feature>
<protein>
    <submittedName>
        <fullName evidence="9">Uncharacterized protein</fullName>
    </submittedName>
</protein>
<feature type="transmembrane region" description="Helical" evidence="8">
    <location>
        <begin position="150"/>
        <end position="174"/>
    </location>
</feature>
<dbReference type="EMBL" id="JAKOGI010000511">
    <property type="protein sequence ID" value="KAJ8433915.1"/>
    <property type="molecule type" value="Genomic_DNA"/>
</dbReference>
<evidence type="ECO:0000256" key="2">
    <source>
        <dbReference type="ARBA" id="ARBA00007349"/>
    </source>
</evidence>
<feature type="transmembrane region" description="Helical" evidence="8">
    <location>
        <begin position="508"/>
        <end position="529"/>
    </location>
</feature>
<comment type="caution">
    <text evidence="9">The sequence shown here is derived from an EMBL/GenBank/DDBJ whole genome shotgun (WGS) entry which is preliminary data.</text>
</comment>
<accession>A0A9Q1JZW2</accession>
<dbReference type="Pfam" id="PF00939">
    <property type="entry name" value="Na_sulph_symp"/>
    <property type="match status" value="1"/>
</dbReference>
<evidence type="ECO:0000256" key="5">
    <source>
        <dbReference type="ARBA" id="ARBA00022989"/>
    </source>
</evidence>
<dbReference type="InterPro" id="IPR001898">
    <property type="entry name" value="SLC13A/DASS"/>
</dbReference>
<feature type="transmembrane region" description="Helical" evidence="8">
    <location>
        <begin position="478"/>
        <end position="496"/>
    </location>
</feature>
<evidence type="ECO:0000256" key="8">
    <source>
        <dbReference type="SAM" id="Phobius"/>
    </source>
</evidence>
<proteinExistence type="inferred from homology"/>
<evidence type="ECO:0000313" key="10">
    <source>
        <dbReference type="Proteomes" id="UP001153076"/>
    </source>
</evidence>
<evidence type="ECO:0000313" key="9">
    <source>
        <dbReference type="EMBL" id="KAJ8433915.1"/>
    </source>
</evidence>
<feature type="transmembrane region" description="Helical" evidence="8">
    <location>
        <begin position="121"/>
        <end position="138"/>
    </location>
</feature>
<dbReference type="NCBIfam" id="TIGR00785">
    <property type="entry name" value="dass"/>
    <property type="match status" value="1"/>
</dbReference>
<keyword evidence="4" id="KW-0934">Plastid</keyword>
<feature type="transmembrane region" description="Helical" evidence="8">
    <location>
        <begin position="383"/>
        <end position="400"/>
    </location>
</feature>
<comment type="similarity">
    <text evidence="2">Belongs to the SLC13A/DASS transporter (TC 2.A.47) family. DIT1 subfamily.</text>
</comment>
<keyword evidence="5 8" id="KW-1133">Transmembrane helix</keyword>
<dbReference type="OrthoDB" id="1695362at2759"/>
<feature type="transmembrane region" description="Helical" evidence="8">
    <location>
        <begin position="406"/>
        <end position="427"/>
    </location>
</feature>
<dbReference type="GO" id="GO:0009706">
    <property type="term" value="C:chloroplast inner membrane"/>
    <property type="evidence" value="ECO:0007669"/>
    <property type="project" value="UniProtKB-SubCell"/>
</dbReference>
<keyword evidence="10" id="KW-1185">Reference proteome</keyword>
<comment type="subcellular location">
    <subcellularLocation>
        <location evidence="1">Plastid</location>
        <location evidence="1">Chloroplast inner membrane</location>
        <topology evidence="1">Multi-pass membrane protein</topology>
    </subcellularLocation>
</comment>
<feature type="transmembrane region" description="Helical" evidence="8">
    <location>
        <begin position="235"/>
        <end position="253"/>
    </location>
</feature>
<dbReference type="GO" id="GO:0015140">
    <property type="term" value="F:malate transmembrane transporter activity"/>
    <property type="evidence" value="ECO:0007669"/>
    <property type="project" value="UniProtKB-ARBA"/>
</dbReference>
<dbReference type="Proteomes" id="UP001153076">
    <property type="component" value="Unassembled WGS sequence"/>
</dbReference>
<feature type="transmembrane region" description="Helical" evidence="8">
    <location>
        <begin position="439"/>
        <end position="458"/>
    </location>
</feature>
<evidence type="ECO:0000256" key="7">
    <source>
        <dbReference type="SAM" id="MobiDB-lite"/>
    </source>
</evidence>